<dbReference type="OrthoDB" id="6259481at2759"/>
<proteinExistence type="predicted"/>
<comment type="caution">
    <text evidence="2">The sequence shown here is derived from an EMBL/GenBank/DDBJ whole genome shotgun (WGS) entry which is preliminary data.</text>
</comment>
<accession>A0A504YUU6</accession>
<feature type="non-terminal residue" evidence="2">
    <location>
        <position position="1"/>
    </location>
</feature>
<evidence type="ECO:0000313" key="2">
    <source>
        <dbReference type="EMBL" id="TPP64389.1"/>
    </source>
</evidence>
<keyword evidence="3" id="KW-1185">Reference proteome</keyword>
<keyword evidence="1" id="KW-0472">Membrane</keyword>
<keyword evidence="1" id="KW-0812">Transmembrane</keyword>
<feature type="transmembrane region" description="Helical" evidence="1">
    <location>
        <begin position="688"/>
        <end position="712"/>
    </location>
</feature>
<name>A0A504YUU6_FASGI</name>
<keyword evidence="1" id="KW-1133">Transmembrane helix</keyword>
<feature type="transmembrane region" description="Helical" evidence="1">
    <location>
        <begin position="584"/>
        <end position="608"/>
    </location>
</feature>
<evidence type="ECO:0000256" key="1">
    <source>
        <dbReference type="SAM" id="Phobius"/>
    </source>
</evidence>
<protein>
    <submittedName>
        <fullName evidence="2">Uncharacterized protein</fullName>
    </submittedName>
</protein>
<dbReference type="Proteomes" id="UP000316759">
    <property type="component" value="Unassembled WGS sequence"/>
</dbReference>
<sequence length="1398" mass="159631">KASFLTPQRNSFYCTTNSELVSELFNEHITERQSYLKDAHCDTQRRICQTCLRRSCWTESRRQTDGNDLIEDLTQSWDWMHDEVISAVKERYQKCCGVSCYSNPSCQEYYNPACQRYTINQPEMDEICLQGQTLKFTLNPEFDLNNGSYLCHLRYNPPSHLYNIRTWLTIDNRWQTQPVRMTVTAADSTHRLRAQSNPALPEFTGTMNHVQRHAQAEQNLLMARQNHGQLWLWNHAVMIEHHSKMPIWSEGIVQGESVTDQMTWHRLKTPEEFGHLKPELQKHRDEKYVVMQVTRPFLYNTETWGNQSCHINISHIHRSQPIYAESTGLPVTLTSPVWKSESGAFEYVMDHRQSPSSYIELRTNTDSHRSLLQSAFCLYKSDLIWIEQLGYNQSVKPKPSGTLMVQAGRRPQIIVEQTQSLFNGIACTTELIWRITVTGWVTSKPAFVELEIYQHTTPSNKAQTNSHLFPTRHVLRQENLIILPSEADAGIPKGIKNDKLSGASGVPFSFALDLRVTTLPRTIVKALMPFVYIELSSCTTSYTLQISLNKDNQLEPVASFAPQFARPRDKSNVQKTSKNMERTYLPFILICTAVGLLYLILLIIYGIVRAYASSSTSPQSSTCSCVCREHQTGPPRITNPHSSTEYTNVQMRRRAPSTSISSATSLLSTPHHSSLTAIRMTTTRKVLLMFYLCFRVFYTFLFTISVALSLMLSIESNAAREFTVAVNSPGYHAVRNAGNFFRSVSPTSVPNAFVISPIDLENRWRGAKSWMFEAARMEDFAQSELLRQFQSSNVQIAKCGEMNWLTSAQLAQQIQQAGEQYKGWLDPRRDRFTLSGWSAQMATGREQSPMINQTWSSSPTDVHHQTIDRTTWSLLENSNWLPYLDSVDGYLRKTLSFPFIHSLTWFTFGNHEYQVRDNLDSRVIDRWSPYDRLLANLLANTWIAPARRALNHSWLGVKNVGPDNNNFDLSSLTDSDNYYHYYYEDRSDAISGPSNLNRGRSKESRALKLTNFLGVPQPAHARLTGARMWNRYLQNLDNQALRSDATAATDSKVYTHKYFLNLTQVRLILLLLDAVIILARCFQTFQFMHKVWFGSVARLHVELIQVSPKQSVQPGHVTIPVFSDQFRGAYRDAANFLHPVTCSDLTESKKDGLTQSESSSNRSKHIFRTSVYARSRALEDCRLRTNAILKTIQPTYLNQNVMLTIRRSMHTETERLKQLYARFKHEKDWANRSHRVYSSRKGQQAYSSKLTVEFPACTLTPIVPATYAEGHASRMLRIAQTMSRVKQRTSNFTLSTLGSSPLTVMRNFSNPITAGSEDPIVELDQLSVSFGSLAALTNALHRLLLTSLTVALAMGGFLACLHLAKLVAQQTYLISIRKINWITFDPPNLLSKRENSQS</sequence>
<evidence type="ECO:0000313" key="3">
    <source>
        <dbReference type="Proteomes" id="UP000316759"/>
    </source>
</evidence>
<organism evidence="2 3">
    <name type="scientific">Fasciola gigantica</name>
    <name type="common">Giant liver fluke</name>
    <dbReference type="NCBI Taxonomy" id="46835"/>
    <lineage>
        <taxon>Eukaryota</taxon>
        <taxon>Metazoa</taxon>
        <taxon>Spiralia</taxon>
        <taxon>Lophotrochozoa</taxon>
        <taxon>Platyhelminthes</taxon>
        <taxon>Trematoda</taxon>
        <taxon>Digenea</taxon>
        <taxon>Plagiorchiida</taxon>
        <taxon>Echinostomata</taxon>
        <taxon>Echinostomatoidea</taxon>
        <taxon>Fasciolidae</taxon>
        <taxon>Fasciola</taxon>
    </lineage>
</organism>
<reference evidence="2 3" key="1">
    <citation type="submission" date="2019-04" db="EMBL/GenBank/DDBJ databases">
        <title>Annotation for the trematode Fasciola gigantica.</title>
        <authorList>
            <person name="Choi Y.-J."/>
        </authorList>
    </citation>
    <scope>NUCLEOTIDE SEQUENCE [LARGE SCALE GENOMIC DNA]</scope>
    <source>
        <strain evidence="2">Uganda_cow_1</strain>
    </source>
</reference>
<gene>
    <name evidence="2" type="ORF">FGIG_03954</name>
</gene>
<dbReference type="EMBL" id="SUNJ01004483">
    <property type="protein sequence ID" value="TPP64389.1"/>
    <property type="molecule type" value="Genomic_DNA"/>
</dbReference>